<sequence>MVSCVGSVWVILSLALACISGFSLTSSAWFRNGTLSLGVFTHCYWPVGHTCNQTCVIYWTLEDIPSVSGKVAAVLLFAGWLLLVFGAVLTLSWTLIPQGLCQRRVCTPARYLQTAAVMVSISGLLVFPCSLDSALAKEACGASSIYNAGKCKLGWGFMVAILDVMLSCFLPIIGRYNLNKIKTNIIFPTATESIVLVTADEQ</sequence>
<organism evidence="7 8">
    <name type="scientific">Sphenodon punctatus</name>
    <name type="common">Tuatara</name>
    <name type="synonym">Hatteria punctata</name>
    <dbReference type="NCBI Taxonomy" id="8508"/>
    <lineage>
        <taxon>Eukaryota</taxon>
        <taxon>Metazoa</taxon>
        <taxon>Chordata</taxon>
        <taxon>Craniata</taxon>
        <taxon>Vertebrata</taxon>
        <taxon>Euteleostomi</taxon>
        <taxon>Lepidosauria</taxon>
        <taxon>Sphenodontia</taxon>
        <taxon>Sphenodontidae</taxon>
        <taxon>Sphenodon</taxon>
    </lineage>
</organism>
<dbReference type="Pfam" id="PF10242">
    <property type="entry name" value="L_HMGIC_fpl"/>
    <property type="match status" value="1"/>
</dbReference>
<dbReference type="GO" id="GO:0016020">
    <property type="term" value="C:membrane"/>
    <property type="evidence" value="ECO:0007669"/>
    <property type="project" value="UniProtKB-SubCell"/>
</dbReference>
<feature type="chain" id="PRO_5034260381" evidence="6">
    <location>
        <begin position="22"/>
        <end position="202"/>
    </location>
</feature>
<keyword evidence="6" id="KW-0732">Signal</keyword>
<protein>
    <submittedName>
        <fullName evidence="7">LHFPL tetraspan subfamily member 7</fullName>
    </submittedName>
</protein>
<reference evidence="7" key="2">
    <citation type="submission" date="2025-09" db="UniProtKB">
        <authorList>
            <consortium name="Ensembl"/>
        </authorList>
    </citation>
    <scope>IDENTIFICATION</scope>
</reference>
<accession>A0A8D0GVJ1</accession>
<evidence type="ECO:0000256" key="1">
    <source>
        <dbReference type="ARBA" id="ARBA00004141"/>
    </source>
</evidence>
<dbReference type="InterPro" id="IPR019372">
    <property type="entry name" value="LHFPL"/>
</dbReference>
<evidence type="ECO:0000256" key="6">
    <source>
        <dbReference type="SAM" id="SignalP"/>
    </source>
</evidence>
<keyword evidence="2 5" id="KW-0812">Transmembrane</keyword>
<evidence type="ECO:0000256" key="2">
    <source>
        <dbReference type="ARBA" id="ARBA00022692"/>
    </source>
</evidence>
<evidence type="ECO:0000313" key="7">
    <source>
        <dbReference type="Ensembl" id="ENSSPUP00000010734.1"/>
    </source>
</evidence>
<proteinExistence type="predicted"/>
<evidence type="ECO:0000256" key="5">
    <source>
        <dbReference type="SAM" id="Phobius"/>
    </source>
</evidence>
<dbReference type="Proteomes" id="UP000694392">
    <property type="component" value="Unplaced"/>
</dbReference>
<feature type="signal peptide" evidence="6">
    <location>
        <begin position="1"/>
        <end position="21"/>
    </location>
</feature>
<evidence type="ECO:0000256" key="3">
    <source>
        <dbReference type="ARBA" id="ARBA00022989"/>
    </source>
</evidence>
<feature type="transmembrane region" description="Helical" evidence="5">
    <location>
        <begin position="153"/>
        <end position="173"/>
    </location>
</feature>
<feature type="transmembrane region" description="Helical" evidence="5">
    <location>
        <begin position="108"/>
        <end position="127"/>
    </location>
</feature>
<gene>
    <name evidence="7" type="primary">LHFPL7</name>
</gene>
<name>A0A8D0GVJ1_SPHPU</name>
<keyword evidence="8" id="KW-1185">Reference proteome</keyword>
<keyword evidence="3 5" id="KW-1133">Transmembrane helix</keyword>
<keyword evidence="4 5" id="KW-0472">Membrane</keyword>
<dbReference type="OMA" id="FAKEACG"/>
<dbReference type="Ensembl" id="ENSSPUT00000011453.1">
    <property type="protein sequence ID" value="ENSSPUP00000010734.1"/>
    <property type="gene ID" value="ENSSPUG00000008272.1"/>
</dbReference>
<reference evidence="7" key="1">
    <citation type="submission" date="2025-08" db="UniProtKB">
        <authorList>
            <consortium name="Ensembl"/>
        </authorList>
    </citation>
    <scope>IDENTIFICATION</scope>
</reference>
<dbReference type="PANTHER" id="PTHR12489">
    <property type="entry name" value="LIPOMA HMGIC FUSION PARTNER-LIKE PROTEIN"/>
    <property type="match status" value="1"/>
</dbReference>
<comment type="subcellular location">
    <subcellularLocation>
        <location evidence="1">Membrane</location>
        <topology evidence="1">Multi-pass membrane protein</topology>
    </subcellularLocation>
</comment>
<evidence type="ECO:0000256" key="4">
    <source>
        <dbReference type="ARBA" id="ARBA00023136"/>
    </source>
</evidence>
<evidence type="ECO:0000313" key="8">
    <source>
        <dbReference type="Proteomes" id="UP000694392"/>
    </source>
</evidence>
<dbReference type="AlphaFoldDB" id="A0A8D0GVJ1"/>
<dbReference type="PANTHER" id="PTHR12489:SF20">
    <property type="entry name" value="LHFPL TETRASPAN SUBFAMILY MEMBER 7 PROTEIN"/>
    <property type="match status" value="1"/>
</dbReference>
<feature type="transmembrane region" description="Helical" evidence="5">
    <location>
        <begin position="71"/>
        <end position="96"/>
    </location>
</feature>
<dbReference type="GeneTree" id="ENSGT00990000203589"/>